<organism evidence="4 5">
    <name type="scientific">Oceanotoga teriensis</name>
    <dbReference type="NCBI Taxonomy" id="515440"/>
    <lineage>
        <taxon>Bacteria</taxon>
        <taxon>Thermotogati</taxon>
        <taxon>Thermotogota</taxon>
        <taxon>Thermotogae</taxon>
        <taxon>Petrotogales</taxon>
        <taxon>Petrotogaceae</taxon>
        <taxon>Oceanotoga</taxon>
    </lineage>
</organism>
<dbReference type="PANTHER" id="PTHR43479">
    <property type="entry name" value="ACREF/ENVCD OPERON REPRESSOR-RELATED"/>
    <property type="match status" value="1"/>
</dbReference>
<keyword evidence="5" id="KW-1185">Reference proteome</keyword>
<dbReference type="InterPro" id="IPR009057">
    <property type="entry name" value="Homeodomain-like_sf"/>
</dbReference>
<evidence type="ECO:0000313" key="4">
    <source>
        <dbReference type="EMBL" id="PWJ96635.1"/>
    </source>
</evidence>
<proteinExistence type="predicted"/>
<dbReference type="Proteomes" id="UP000245921">
    <property type="component" value="Unassembled WGS sequence"/>
</dbReference>
<dbReference type="InterPro" id="IPR050624">
    <property type="entry name" value="HTH-type_Tx_Regulator"/>
</dbReference>
<dbReference type="Gene3D" id="1.10.357.10">
    <property type="entry name" value="Tetracycline Repressor, domain 2"/>
    <property type="match status" value="2"/>
</dbReference>
<dbReference type="PRINTS" id="PR00455">
    <property type="entry name" value="HTHTETR"/>
</dbReference>
<gene>
    <name evidence="4" type="ORF">C7380_101209</name>
</gene>
<name>A0AA45C9C2_9BACT</name>
<comment type="caution">
    <text evidence="4">The sequence shown here is derived from an EMBL/GenBank/DDBJ whole genome shotgun (WGS) entry which is preliminary data.</text>
</comment>
<dbReference type="GO" id="GO:0003677">
    <property type="term" value="F:DNA binding"/>
    <property type="evidence" value="ECO:0007669"/>
    <property type="project" value="UniProtKB-UniRule"/>
</dbReference>
<dbReference type="EMBL" id="QGGI01000001">
    <property type="protein sequence ID" value="PWJ96635.1"/>
    <property type="molecule type" value="Genomic_DNA"/>
</dbReference>
<sequence length="373" mass="44478">MKKKTDTLDKLLEASRDLFSKKWYETVSVAEICREAGVSNGVFYRYFKNKKSIFEYQVDELLTYFEREFNNIRGITAEDRLEKFLDIVIQSGDRHRQHITIFREAQYRFPEFEKRLRKMYIIGLSRVFNREISETEYLFVAGAVRFINIRYIFNSKEYKNEILKNIIINGIFEELEVDFSKVFSEKLEEPDMIECKTSRCKLINAGIKLFGEKGYYNVNIYDITKEAGYAVGTFYIYFNSKEEFLSSIVDIISKNTRRFLSLNSKETLNRLEKELRGIYLFLFFFSHNKSYYEIVREAEFVVNESAKRYYDNFERGYQNNLDSIKIEDKSLIANFLMGFSHYLGIEKLFLENVTDEKVIIKEVSDYFKNGIKE</sequence>
<keyword evidence="1 2" id="KW-0238">DNA-binding</keyword>
<feature type="domain" description="HTH tetR-type" evidence="3">
    <location>
        <begin position="196"/>
        <end position="256"/>
    </location>
</feature>
<dbReference type="RefSeq" id="WP_109603623.1">
    <property type="nucleotide sequence ID" value="NZ_JAMHJO010000001.1"/>
</dbReference>
<dbReference type="Pfam" id="PF00440">
    <property type="entry name" value="TetR_N"/>
    <property type="match status" value="2"/>
</dbReference>
<evidence type="ECO:0000313" key="5">
    <source>
        <dbReference type="Proteomes" id="UP000245921"/>
    </source>
</evidence>
<evidence type="ECO:0000259" key="3">
    <source>
        <dbReference type="PROSITE" id="PS50977"/>
    </source>
</evidence>
<evidence type="ECO:0000256" key="1">
    <source>
        <dbReference type="ARBA" id="ARBA00023125"/>
    </source>
</evidence>
<dbReference type="InterPro" id="IPR001647">
    <property type="entry name" value="HTH_TetR"/>
</dbReference>
<evidence type="ECO:0000256" key="2">
    <source>
        <dbReference type="PROSITE-ProRule" id="PRU00335"/>
    </source>
</evidence>
<protein>
    <submittedName>
        <fullName evidence="4">TetR family transcriptional regulator</fullName>
    </submittedName>
</protein>
<dbReference type="SUPFAM" id="SSF46689">
    <property type="entry name" value="Homeodomain-like"/>
    <property type="match status" value="2"/>
</dbReference>
<dbReference type="PROSITE" id="PS50977">
    <property type="entry name" value="HTH_TETR_2"/>
    <property type="match status" value="2"/>
</dbReference>
<feature type="DNA-binding region" description="H-T-H motif" evidence="2">
    <location>
        <begin position="28"/>
        <end position="47"/>
    </location>
</feature>
<dbReference type="AlphaFoldDB" id="A0AA45C9C2"/>
<dbReference type="PANTHER" id="PTHR43479:SF11">
    <property type="entry name" value="ACREF_ENVCD OPERON REPRESSOR-RELATED"/>
    <property type="match status" value="1"/>
</dbReference>
<feature type="DNA-binding region" description="H-T-H motif" evidence="2">
    <location>
        <begin position="219"/>
        <end position="238"/>
    </location>
</feature>
<accession>A0AA45C9C2</accession>
<feature type="domain" description="HTH tetR-type" evidence="3">
    <location>
        <begin position="5"/>
        <end position="65"/>
    </location>
</feature>
<reference evidence="4 5" key="1">
    <citation type="submission" date="2018-05" db="EMBL/GenBank/DDBJ databases">
        <title>Genomic Encyclopedia of Type Strains, Phase IV (KMG-IV): sequencing the most valuable type-strain genomes for metagenomic binning, comparative biology and taxonomic classification.</title>
        <authorList>
            <person name="Goeker M."/>
        </authorList>
    </citation>
    <scope>NUCLEOTIDE SEQUENCE [LARGE SCALE GENOMIC DNA]</scope>
    <source>
        <strain evidence="4 5">DSM 24906</strain>
    </source>
</reference>